<accession>A0A8E2DHL3</accession>
<keyword evidence="2" id="KW-1133">Transmembrane helix</keyword>
<feature type="transmembrane region" description="Helical" evidence="2">
    <location>
        <begin position="20"/>
        <end position="45"/>
    </location>
</feature>
<evidence type="ECO:0000313" key="4">
    <source>
        <dbReference type="EMBL" id="OCH87207.1"/>
    </source>
</evidence>
<protein>
    <recommendedName>
        <fullName evidence="3">DUF6534 domain-containing protein</fullName>
    </recommendedName>
</protein>
<feature type="transmembrane region" description="Helical" evidence="2">
    <location>
        <begin position="57"/>
        <end position="77"/>
    </location>
</feature>
<evidence type="ECO:0000313" key="5">
    <source>
        <dbReference type="Proteomes" id="UP000250043"/>
    </source>
</evidence>
<evidence type="ECO:0000256" key="1">
    <source>
        <dbReference type="SAM" id="MobiDB-lite"/>
    </source>
</evidence>
<feature type="transmembrane region" description="Helical" evidence="2">
    <location>
        <begin position="89"/>
        <end position="107"/>
    </location>
</feature>
<dbReference type="OrthoDB" id="2535105at2759"/>
<feature type="transmembrane region" description="Helical" evidence="2">
    <location>
        <begin position="128"/>
        <end position="149"/>
    </location>
</feature>
<dbReference type="PANTHER" id="PTHR40465:SF1">
    <property type="entry name" value="DUF6534 DOMAIN-CONTAINING PROTEIN"/>
    <property type="match status" value="1"/>
</dbReference>
<evidence type="ECO:0000259" key="3">
    <source>
        <dbReference type="Pfam" id="PF20152"/>
    </source>
</evidence>
<organism evidence="4 5">
    <name type="scientific">Obba rivulosa</name>
    <dbReference type="NCBI Taxonomy" id="1052685"/>
    <lineage>
        <taxon>Eukaryota</taxon>
        <taxon>Fungi</taxon>
        <taxon>Dikarya</taxon>
        <taxon>Basidiomycota</taxon>
        <taxon>Agaricomycotina</taxon>
        <taxon>Agaricomycetes</taxon>
        <taxon>Polyporales</taxon>
        <taxon>Gelatoporiaceae</taxon>
        <taxon>Obba</taxon>
    </lineage>
</organism>
<evidence type="ECO:0000256" key="2">
    <source>
        <dbReference type="SAM" id="Phobius"/>
    </source>
</evidence>
<feature type="transmembrane region" description="Helical" evidence="2">
    <location>
        <begin position="197"/>
        <end position="226"/>
    </location>
</feature>
<dbReference type="Proteomes" id="UP000250043">
    <property type="component" value="Unassembled WGS sequence"/>
</dbReference>
<sequence length="330" mass="36034">MAAPPAECPQYPLSLLENTLGAYLIGVVVSATLYGITVVQAYSYFRQNERDPSWLKALVFALWILDTFHQVLLIHSMYHYMIIEYGNPLSIVIPLWSFSAAVVVSVGSDGNYYEGSVLLQTVEIGQAMASLAFCEFVATIVFIALGLKLKSFNVNGTINGVFYLGAAAAATADIILATSLVVILWKRQTGFRKTDTVLRTLIIYSINTCALTCLVGITSIITFASLQSSPSLVYVAFYHQLPTLLFNALLATYNSRQELRSVVVGKGEAVTIPLSDLPTRSGAERYFTASGNNDISVDTSHDTKVDTCATHGSVETKVDHRQSMNGHHRQ</sequence>
<proteinExistence type="predicted"/>
<feature type="region of interest" description="Disordered" evidence="1">
    <location>
        <begin position="311"/>
        <end position="330"/>
    </location>
</feature>
<reference evidence="4 5" key="1">
    <citation type="submission" date="2016-07" db="EMBL/GenBank/DDBJ databases">
        <title>Draft genome of the white-rot fungus Obba rivulosa 3A-2.</title>
        <authorList>
            <consortium name="DOE Joint Genome Institute"/>
            <person name="Miettinen O."/>
            <person name="Riley R."/>
            <person name="Acob R."/>
            <person name="Barry K."/>
            <person name="Cullen D."/>
            <person name="De Vries R."/>
            <person name="Hainaut M."/>
            <person name="Hatakka A."/>
            <person name="Henrissat B."/>
            <person name="Hilden K."/>
            <person name="Kuo R."/>
            <person name="Labutti K."/>
            <person name="Lipzen A."/>
            <person name="Makela M.R."/>
            <person name="Sandor L."/>
            <person name="Spatafora J.W."/>
            <person name="Grigoriev I.V."/>
            <person name="Hibbett D.S."/>
        </authorList>
    </citation>
    <scope>NUCLEOTIDE SEQUENCE [LARGE SCALE GENOMIC DNA]</scope>
    <source>
        <strain evidence="4 5">3A-2</strain>
    </source>
</reference>
<dbReference type="PANTHER" id="PTHR40465">
    <property type="entry name" value="CHROMOSOME 1, WHOLE GENOME SHOTGUN SEQUENCE"/>
    <property type="match status" value="1"/>
</dbReference>
<keyword evidence="2" id="KW-0812">Transmembrane</keyword>
<feature type="transmembrane region" description="Helical" evidence="2">
    <location>
        <begin position="161"/>
        <end position="185"/>
    </location>
</feature>
<name>A0A8E2DHL3_9APHY</name>
<keyword evidence="2" id="KW-0472">Membrane</keyword>
<feature type="transmembrane region" description="Helical" evidence="2">
    <location>
        <begin position="232"/>
        <end position="251"/>
    </location>
</feature>
<dbReference type="Pfam" id="PF20152">
    <property type="entry name" value="DUF6534"/>
    <property type="match status" value="1"/>
</dbReference>
<gene>
    <name evidence="4" type="ORF">OBBRIDRAFT_837569</name>
</gene>
<keyword evidence="5" id="KW-1185">Reference proteome</keyword>
<feature type="domain" description="DUF6534" evidence="3">
    <location>
        <begin position="169"/>
        <end position="257"/>
    </location>
</feature>
<dbReference type="EMBL" id="KV722494">
    <property type="protein sequence ID" value="OCH87207.1"/>
    <property type="molecule type" value="Genomic_DNA"/>
</dbReference>
<dbReference type="AlphaFoldDB" id="A0A8E2DHL3"/>
<dbReference type="InterPro" id="IPR045339">
    <property type="entry name" value="DUF6534"/>
</dbReference>